<protein>
    <submittedName>
        <fullName evidence="2">Uncharacterized protein</fullName>
    </submittedName>
</protein>
<evidence type="ECO:0000256" key="1">
    <source>
        <dbReference type="SAM" id="MobiDB-lite"/>
    </source>
</evidence>
<organism evidence="2 3">
    <name type="scientific">Trifolium subterraneum</name>
    <name type="common">Subterranean clover</name>
    <dbReference type="NCBI Taxonomy" id="3900"/>
    <lineage>
        <taxon>Eukaryota</taxon>
        <taxon>Viridiplantae</taxon>
        <taxon>Streptophyta</taxon>
        <taxon>Embryophyta</taxon>
        <taxon>Tracheophyta</taxon>
        <taxon>Spermatophyta</taxon>
        <taxon>Magnoliopsida</taxon>
        <taxon>eudicotyledons</taxon>
        <taxon>Gunneridae</taxon>
        <taxon>Pentapetalae</taxon>
        <taxon>rosids</taxon>
        <taxon>fabids</taxon>
        <taxon>Fabales</taxon>
        <taxon>Fabaceae</taxon>
        <taxon>Papilionoideae</taxon>
        <taxon>50 kb inversion clade</taxon>
        <taxon>NPAAA clade</taxon>
        <taxon>Hologalegina</taxon>
        <taxon>IRL clade</taxon>
        <taxon>Trifolieae</taxon>
        <taxon>Trifolium</taxon>
    </lineage>
</organism>
<accession>A0A2Z6N191</accession>
<keyword evidence="3" id="KW-1185">Reference proteome</keyword>
<feature type="region of interest" description="Disordered" evidence="1">
    <location>
        <begin position="60"/>
        <end position="79"/>
    </location>
</feature>
<feature type="region of interest" description="Disordered" evidence="1">
    <location>
        <begin position="22"/>
        <end position="55"/>
    </location>
</feature>
<gene>
    <name evidence="2" type="ORF">TSUD_150880</name>
</gene>
<dbReference type="EMBL" id="DF973306">
    <property type="protein sequence ID" value="GAU25189.1"/>
    <property type="molecule type" value="Genomic_DNA"/>
</dbReference>
<dbReference type="Proteomes" id="UP000242715">
    <property type="component" value="Unassembled WGS sequence"/>
</dbReference>
<feature type="compositionally biased region" description="Polar residues" evidence="1">
    <location>
        <begin position="62"/>
        <end position="79"/>
    </location>
</feature>
<sequence>MPIVPPSVNLRKQQLFNRCLSTRKNRSSSSSTYVSRVSPSVGGEGAQSGSAENDRIHRSFETNEGSVKSSLGVSSTAADDSFCNSICSSDIRNCNKRISRNFDQERATKVWRGAVNLGVEVNSPREQCDNELGIQVVTEEDCIHHI</sequence>
<name>A0A2Z6N191_TRISU</name>
<evidence type="ECO:0000313" key="3">
    <source>
        <dbReference type="Proteomes" id="UP000242715"/>
    </source>
</evidence>
<dbReference type="AlphaFoldDB" id="A0A2Z6N191"/>
<evidence type="ECO:0000313" key="2">
    <source>
        <dbReference type="EMBL" id="GAU25189.1"/>
    </source>
</evidence>
<feature type="compositionally biased region" description="Low complexity" evidence="1">
    <location>
        <begin position="27"/>
        <end position="41"/>
    </location>
</feature>
<proteinExistence type="predicted"/>
<reference evidence="3" key="1">
    <citation type="journal article" date="2017" name="Front. Plant Sci.">
        <title>Climate Clever Clovers: New Paradigm to Reduce the Environmental Footprint of Ruminants by Breeding Low Methanogenic Forages Utilizing Haplotype Variation.</title>
        <authorList>
            <person name="Kaur P."/>
            <person name="Appels R."/>
            <person name="Bayer P.E."/>
            <person name="Keeble-Gagnere G."/>
            <person name="Wang J."/>
            <person name="Hirakawa H."/>
            <person name="Shirasawa K."/>
            <person name="Vercoe P."/>
            <person name="Stefanova K."/>
            <person name="Durmic Z."/>
            <person name="Nichols P."/>
            <person name="Revell C."/>
            <person name="Isobe S.N."/>
            <person name="Edwards D."/>
            <person name="Erskine W."/>
        </authorList>
    </citation>
    <scope>NUCLEOTIDE SEQUENCE [LARGE SCALE GENOMIC DNA]</scope>
    <source>
        <strain evidence="3">cv. Daliak</strain>
    </source>
</reference>